<evidence type="ECO:0000313" key="7">
    <source>
        <dbReference type="EMBL" id="MFC4351097.1"/>
    </source>
</evidence>
<feature type="domain" description="Methyl-accepting transducer" evidence="3">
    <location>
        <begin position="269"/>
        <end position="495"/>
    </location>
</feature>
<dbReference type="SMART" id="SM00091">
    <property type="entry name" value="PAS"/>
    <property type="match status" value="2"/>
</dbReference>
<dbReference type="Pfam" id="PF00015">
    <property type="entry name" value="MCPsignal"/>
    <property type="match status" value="1"/>
</dbReference>
<dbReference type="PANTHER" id="PTHR24422">
    <property type="entry name" value="CHEMOTAXIS PROTEIN METHYLTRANSFERASE"/>
    <property type="match status" value="1"/>
</dbReference>
<dbReference type="InterPro" id="IPR000014">
    <property type="entry name" value="PAS"/>
</dbReference>
<feature type="domain" description="PAS" evidence="4">
    <location>
        <begin position="133"/>
        <end position="206"/>
    </location>
</feature>
<evidence type="ECO:0000259" key="6">
    <source>
        <dbReference type="PROSITE" id="PS50192"/>
    </source>
</evidence>
<comment type="similarity">
    <text evidence="1">Belongs to the methyl-accepting chemotaxis (MCP) protein family.</text>
</comment>
<dbReference type="PROSITE" id="PS50112">
    <property type="entry name" value="PAS"/>
    <property type="match status" value="2"/>
</dbReference>
<evidence type="ECO:0000256" key="2">
    <source>
        <dbReference type="PROSITE-ProRule" id="PRU00284"/>
    </source>
</evidence>
<reference evidence="8" key="1">
    <citation type="journal article" date="2019" name="Int. J. Syst. Evol. Microbiol.">
        <title>The Global Catalogue of Microorganisms (GCM) 10K type strain sequencing project: providing services to taxonomists for standard genome sequencing and annotation.</title>
        <authorList>
            <consortium name="The Broad Institute Genomics Platform"/>
            <consortium name="The Broad Institute Genome Sequencing Center for Infectious Disease"/>
            <person name="Wu L."/>
            <person name="Ma J."/>
        </authorList>
    </citation>
    <scope>NUCLEOTIDE SEQUENCE [LARGE SCALE GENOMIC DNA]</scope>
    <source>
        <strain evidence="8">CECT 8472</strain>
    </source>
</reference>
<dbReference type="InterPro" id="IPR050903">
    <property type="entry name" value="Bact_Chemotaxis_MeTrfase"/>
</dbReference>
<dbReference type="PROSITE" id="PS50113">
    <property type="entry name" value="PAC"/>
    <property type="match status" value="2"/>
</dbReference>
<dbReference type="Gene3D" id="3.30.450.20">
    <property type="entry name" value="PAS domain"/>
    <property type="match status" value="2"/>
</dbReference>
<protein>
    <submittedName>
        <fullName evidence="7">PAS domain S-box protein</fullName>
    </submittedName>
</protein>
<evidence type="ECO:0000256" key="1">
    <source>
        <dbReference type="ARBA" id="ARBA00029447"/>
    </source>
</evidence>
<keyword evidence="8" id="KW-1185">Reference proteome</keyword>
<dbReference type="InterPro" id="IPR035965">
    <property type="entry name" value="PAS-like_dom_sf"/>
</dbReference>
<dbReference type="SUPFAM" id="SSF58104">
    <property type="entry name" value="Methyl-accepting chemotaxis protein (MCP) signaling domain"/>
    <property type="match status" value="1"/>
</dbReference>
<sequence length="496" mass="54490">MSFKELLSGRDKRAADQVFVALDRSMARIEFDPHGHILEANQNFLNITGYGLQDILGQHHRILLPEGESETQEYKAFWEALRSGNARQATFLRIGRDGQRIWMEATYSPVLDSRGRTLKVVKFASDVSARINERLMLQSILDATSRSQAIIEFDPQGHILTANENFLKLMGYTLEEVQGRHHSLFVEPEERESAAYADFWQALSQGRFHADQFKRLTKQGKAVWIEASYNPVLDHEGRPIKVVKFASDVTDQVSMLLKLKSILDTNFIEVDQSIAGLDSRAEEAVSMVDNASTMARDVAASAEELATTVRHVSHNMIETRDATEQMLEQTRKANESTRHMADSASSMSTIIETIQGIAGHINLLALNAAIEAARAGDAGKGFAVVASEVKTLAGQAGQATEQVSEQIRSIQQVSEDSAKALERIQASVQDAKDSAVEITSAMEQQSAVTGAVSENISDISQTIGNFSENISAIRQAATQVAGSVDRTREAAEVLAQ</sequence>
<dbReference type="PROSITE" id="PS50192">
    <property type="entry name" value="T_SNARE"/>
    <property type="match status" value="1"/>
</dbReference>
<dbReference type="Pfam" id="PF08448">
    <property type="entry name" value="PAS_4"/>
    <property type="match status" value="1"/>
</dbReference>
<proteinExistence type="inferred from homology"/>
<evidence type="ECO:0000259" key="5">
    <source>
        <dbReference type="PROSITE" id="PS50113"/>
    </source>
</evidence>
<dbReference type="SMART" id="SM00283">
    <property type="entry name" value="MA"/>
    <property type="match status" value="1"/>
</dbReference>
<comment type="caution">
    <text evidence="7">The sequence shown here is derived from an EMBL/GenBank/DDBJ whole genome shotgun (WGS) entry which is preliminary data.</text>
</comment>
<dbReference type="Proteomes" id="UP001595799">
    <property type="component" value="Unassembled WGS sequence"/>
</dbReference>
<dbReference type="InterPro" id="IPR004090">
    <property type="entry name" value="Chemotax_Me-accpt_rcpt"/>
</dbReference>
<dbReference type="PROSITE" id="PS50111">
    <property type="entry name" value="CHEMOTAXIS_TRANSDUC_2"/>
    <property type="match status" value="1"/>
</dbReference>
<evidence type="ECO:0000259" key="3">
    <source>
        <dbReference type="PROSITE" id="PS50111"/>
    </source>
</evidence>
<dbReference type="InterPro" id="IPR001610">
    <property type="entry name" value="PAC"/>
</dbReference>
<dbReference type="EMBL" id="JBHSCW010000003">
    <property type="protein sequence ID" value="MFC4351097.1"/>
    <property type="molecule type" value="Genomic_DNA"/>
</dbReference>
<keyword evidence="2" id="KW-0807">Transducer</keyword>
<evidence type="ECO:0000313" key="8">
    <source>
        <dbReference type="Proteomes" id="UP001595799"/>
    </source>
</evidence>
<dbReference type="RefSeq" id="WP_382421437.1">
    <property type="nucleotide sequence ID" value="NZ_JBHSCW010000003.1"/>
</dbReference>
<name>A0ABV8UIJ5_9PROT</name>
<organism evidence="7 8">
    <name type="scientific">Fodinicurvata halophila</name>
    <dbReference type="NCBI Taxonomy" id="1419723"/>
    <lineage>
        <taxon>Bacteria</taxon>
        <taxon>Pseudomonadati</taxon>
        <taxon>Pseudomonadota</taxon>
        <taxon>Alphaproteobacteria</taxon>
        <taxon>Rhodospirillales</taxon>
        <taxon>Rhodovibrionaceae</taxon>
        <taxon>Fodinicurvata</taxon>
    </lineage>
</organism>
<gene>
    <name evidence="7" type="ORF">ACFOW6_06020</name>
</gene>
<accession>A0ABV8UIJ5</accession>
<evidence type="ECO:0000259" key="4">
    <source>
        <dbReference type="PROSITE" id="PS50112"/>
    </source>
</evidence>
<dbReference type="SUPFAM" id="SSF55785">
    <property type="entry name" value="PYP-like sensor domain (PAS domain)"/>
    <property type="match status" value="2"/>
</dbReference>
<dbReference type="Gene3D" id="1.10.287.950">
    <property type="entry name" value="Methyl-accepting chemotaxis protein"/>
    <property type="match status" value="1"/>
</dbReference>
<dbReference type="InterPro" id="IPR013656">
    <property type="entry name" value="PAS_4"/>
</dbReference>
<dbReference type="CDD" id="cd00130">
    <property type="entry name" value="PAS"/>
    <property type="match status" value="2"/>
</dbReference>
<dbReference type="InterPro" id="IPR000727">
    <property type="entry name" value="T_SNARE_dom"/>
</dbReference>
<dbReference type="SMART" id="SM00086">
    <property type="entry name" value="PAC"/>
    <property type="match status" value="2"/>
</dbReference>
<feature type="domain" description="PAS" evidence="4">
    <location>
        <begin position="32"/>
        <end position="84"/>
    </location>
</feature>
<dbReference type="Pfam" id="PF08447">
    <property type="entry name" value="PAS_3"/>
    <property type="match status" value="1"/>
</dbReference>
<feature type="domain" description="PAC" evidence="5">
    <location>
        <begin position="85"/>
        <end position="139"/>
    </location>
</feature>
<dbReference type="InterPro" id="IPR013655">
    <property type="entry name" value="PAS_fold_3"/>
</dbReference>
<dbReference type="PRINTS" id="PR00260">
    <property type="entry name" value="CHEMTRNSDUCR"/>
</dbReference>
<feature type="domain" description="PAC" evidence="5">
    <location>
        <begin position="209"/>
        <end position="261"/>
    </location>
</feature>
<dbReference type="InterPro" id="IPR000700">
    <property type="entry name" value="PAS-assoc_C"/>
</dbReference>
<dbReference type="InterPro" id="IPR004089">
    <property type="entry name" value="MCPsignal_dom"/>
</dbReference>
<feature type="domain" description="T-SNARE coiled-coil homology" evidence="6">
    <location>
        <begin position="411"/>
        <end position="473"/>
    </location>
</feature>
<dbReference type="PANTHER" id="PTHR24422:SF10">
    <property type="entry name" value="CHEMOTAXIS PROTEIN METHYLTRANSFERASE 2"/>
    <property type="match status" value="1"/>
</dbReference>
<dbReference type="NCBIfam" id="TIGR00229">
    <property type="entry name" value="sensory_box"/>
    <property type="match status" value="2"/>
</dbReference>